<evidence type="ECO:0000313" key="6">
    <source>
        <dbReference type="Proteomes" id="UP001055658"/>
    </source>
</evidence>
<dbReference type="GO" id="GO:0003677">
    <property type="term" value="F:DNA binding"/>
    <property type="evidence" value="ECO:0007669"/>
    <property type="project" value="UniProtKB-KW"/>
</dbReference>
<keyword evidence="1" id="KW-0902">Two-component regulatory system</keyword>
<dbReference type="PANTHER" id="PTHR37299:SF1">
    <property type="entry name" value="STAGE 0 SPORULATION PROTEIN A HOMOLOG"/>
    <property type="match status" value="1"/>
</dbReference>
<evidence type="ECO:0000259" key="3">
    <source>
        <dbReference type="PROSITE" id="PS50110"/>
    </source>
</evidence>
<dbReference type="SMART" id="SM00850">
    <property type="entry name" value="LytTR"/>
    <property type="match status" value="1"/>
</dbReference>
<dbReference type="InterPro" id="IPR046947">
    <property type="entry name" value="LytR-like"/>
</dbReference>
<keyword evidence="6" id="KW-1185">Reference proteome</keyword>
<accession>A0ABY4V848</accession>
<proteinExistence type="predicted"/>
<evidence type="ECO:0000256" key="1">
    <source>
        <dbReference type="ARBA" id="ARBA00023012"/>
    </source>
</evidence>
<evidence type="ECO:0000313" key="5">
    <source>
        <dbReference type="EMBL" id="USD20090.1"/>
    </source>
</evidence>
<keyword evidence="2" id="KW-0597">Phosphoprotein</keyword>
<sequence length="238" mass="27580">MKAIIVEDSRLARNELRELLKPYKNINLIAEAKNCEEAILLISEEKPDLVFLDINLPDGNGFDILEKLDFTPQVIFTTAYDEYAIQAFEVNALDYLLKPINPEKLKKALDKTSSETPTEHTNSLTSYLDSNNKIFIKDGERCWLIEIGKIRYFENCGNHAQVFFDDSKPFIYKSLTKIEQRLNPEVFFRVNRQQIINLNFIKNIESWVNSGLIITMTDGKEIEVARRPATRLREMLSL</sequence>
<dbReference type="Gene3D" id="2.40.50.1020">
    <property type="entry name" value="LytTr DNA-binding domain"/>
    <property type="match status" value="1"/>
</dbReference>
<evidence type="ECO:0000259" key="4">
    <source>
        <dbReference type="PROSITE" id="PS50930"/>
    </source>
</evidence>
<name>A0ABY4V848_9GAMM</name>
<feature type="domain" description="HTH LytTR-type" evidence="4">
    <location>
        <begin position="134"/>
        <end position="238"/>
    </location>
</feature>
<dbReference type="SMART" id="SM00448">
    <property type="entry name" value="REC"/>
    <property type="match status" value="1"/>
</dbReference>
<dbReference type="EMBL" id="CP092418">
    <property type="protein sequence ID" value="USD20090.1"/>
    <property type="molecule type" value="Genomic_DNA"/>
</dbReference>
<dbReference type="PROSITE" id="PS50110">
    <property type="entry name" value="RESPONSE_REGULATORY"/>
    <property type="match status" value="1"/>
</dbReference>
<reference evidence="5" key="1">
    <citation type="submission" date="2022-02" db="EMBL/GenBank/DDBJ databases">
        <title>Coral-associated bacteria.</title>
        <authorList>
            <person name="Tang K."/>
            <person name="Wang X."/>
        </authorList>
    </citation>
    <scope>NUCLEOTIDE SEQUENCE</scope>
    <source>
        <strain evidence="5">SCSIO 43006</strain>
    </source>
</reference>
<dbReference type="PROSITE" id="PS50930">
    <property type="entry name" value="HTH_LYTTR"/>
    <property type="match status" value="1"/>
</dbReference>
<dbReference type="InterPro" id="IPR007492">
    <property type="entry name" value="LytTR_DNA-bd_dom"/>
</dbReference>
<organism evidence="5 6">
    <name type="scientific">Microbulbifer variabilis</name>
    <dbReference type="NCBI Taxonomy" id="266805"/>
    <lineage>
        <taxon>Bacteria</taxon>
        <taxon>Pseudomonadati</taxon>
        <taxon>Pseudomonadota</taxon>
        <taxon>Gammaproteobacteria</taxon>
        <taxon>Cellvibrionales</taxon>
        <taxon>Microbulbiferaceae</taxon>
        <taxon>Microbulbifer</taxon>
    </lineage>
</organism>
<dbReference type="InterPro" id="IPR001789">
    <property type="entry name" value="Sig_transdc_resp-reg_receiver"/>
</dbReference>
<dbReference type="SUPFAM" id="SSF52172">
    <property type="entry name" value="CheY-like"/>
    <property type="match status" value="1"/>
</dbReference>
<feature type="domain" description="Response regulatory" evidence="3">
    <location>
        <begin position="2"/>
        <end position="113"/>
    </location>
</feature>
<protein>
    <submittedName>
        <fullName evidence="5">LytTR family DNA-binding domain-containing protein</fullName>
    </submittedName>
</protein>
<dbReference type="Pfam" id="PF04397">
    <property type="entry name" value="LytTR"/>
    <property type="match status" value="1"/>
</dbReference>
<dbReference type="Proteomes" id="UP001055658">
    <property type="component" value="Chromosome"/>
</dbReference>
<gene>
    <name evidence="5" type="ORF">MJO52_13485</name>
</gene>
<evidence type="ECO:0000256" key="2">
    <source>
        <dbReference type="PROSITE-ProRule" id="PRU00169"/>
    </source>
</evidence>
<dbReference type="InterPro" id="IPR011006">
    <property type="entry name" value="CheY-like_superfamily"/>
</dbReference>
<feature type="modified residue" description="4-aspartylphosphate" evidence="2">
    <location>
        <position position="53"/>
    </location>
</feature>
<keyword evidence="5" id="KW-0238">DNA-binding</keyword>
<dbReference type="PANTHER" id="PTHR37299">
    <property type="entry name" value="TRANSCRIPTIONAL REGULATOR-RELATED"/>
    <property type="match status" value="1"/>
</dbReference>
<dbReference type="Pfam" id="PF00072">
    <property type="entry name" value="Response_reg"/>
    <property type="match status" value="1"/>
</dbReference>
<dbReference type="Gene3D" id="3.40.50.2300">
    <property type="match status" value="1"/>
</dbReference>
<dbReference type="RefSeq" id="WP_252082177.1">
    <property type="nucleotide sequence ID" value="NZ_CP092418.1"/>
</dbReference>